<dbReference type="Pfam" id="PF00293">
    <property type="entry name" value="NUDIX"/>
    <property type="match status" value="1"/>
</dbReference>
<dbReference type="PANTHER" id="PTHR10885:SF20">
    <property type="entry name" value="NUDIX HYDROLASE DOMAIN-CONTAINING PROTEIN"/>
    <property type="match status" value="1"/>
</dbReference>
<protein>
    <recommendedName>
        <fullName evidence="1">Nudix hydrolase domain-containing protein</fullName>
    </recommendedName>
</protein>
<gene>
    <name evidence="2" type="ORF">B2M26_01380</name>
</gene>
<name>A0A1V4EXE0_9BACL</name>
<proteinExistence type="predicted"/>
<evidence type="ECO:0000259" key="1">
    <source>
        <dbReference type="PROSITE" id="PS51462"/>
    </source>
</evidence>
<dbReference type="Proteomes" id="UP000190229">
    <property type="component" value="Unassembled WGS sequence"/>
</dbReference>
<dbReference type="PANTHER" id="PTHR10885">
    <property type="entry name" value="ISOPENTENYL-DIPHOSPHATE DELTA-ISOMERASE"/>
    <property type="match status" value="1"/>
</dbReference>
<dbReference type="Gene3D" id="3.90.79.10">
    <property type="entry name" value="Nucleoside Triphosphate Pyrophosphohydrolase"/>
    <property type="match status" value="1"/>
</dbReference>
<dbReference type="GO" id="GO:0009240">
    <property type="term" value="P:isopentenyl diphosphate biosynthetic process"/>
    <property type="evidence" value="ECO:0007669"/>
    <property type="project" value="TreeGrafter"/>
</dbReference>
<dbReference type="CDD" id="cd04692">
    <property type="entry name" value="NUDIX_Hydrolase"/>
    <property type="match status" value="1"/>
</dbReference>
<dbReference type="InterPro" id="IPR015797">
    <property type="entry name" value="NUDIX_hydrolase-like_dom_sf"/>
</dbReference>
<keyword evidence="3" id="KW-1185">Reference proteome</keyword>
<evidence type="ECO:0000313" key="2">
    <source>
        <dbReference type="EMBL" id="OPG17414.1"/>
    </source>
</evidence>
<sequence length="200" mass="23514">MFDTFDEDMNWTGTATRNEVHRFGFWHQTFHCWILHRDLNDDFLVLQRRHPSKDIHPNKLDVSCAGHLETHECPLDGVRELREELGIGIADINLRKIGIYRHSDRSNGIADNEFCHIFLLVHENMTLANYRPAWGELSGLYLVRVDDMRNLCYRVATEILVKGFEMDENGQHLKSVLWITLGDMIEYDISYFEMLFANLE</sequence>
<accession>A0A1V4EXE0</accession>
<organism evidence="2 3">
    <name type="scientific">Ferroacidibacillus organovorans</name>
    <dbReference type="NCBI Taxonomy" id="1765683"/>
    <lineage>
        <taxon>Bacteria</taxon>
        <taxon>Bacillati</taxon>
        <taxon>Bacillota</taxon>
        <taxon>Bacilli</taxon>
        <taxon>Bacillales</taxon>
        <taxon>Alicyclobacillaceae</taxon>
        <taxon>Ferroacidibacillus</taxon>
    </lineage>
</organism>
<comment type="caution">
    <text evidence="2">The sequence shown here is derived from an EMBL/GenBank/DDBJ whole genome shotgun (WGS) entry which is preliminary data.</text>
</comment>
<dbReference type="AlphaFoldDB" id="A0A1V4EXE0"/>
<dbReference type="SUPFAM" id="SSF55811">
    <property type="entry name" value="Nudix"/>
    <property type="match status" value="1"/>
</dbReference>
<dbReference type="EMBL" id="MWPS01000003">
    <property type="protein sequence ID" value="OPG17414.1"/>
    <property type="molecule type" value="Genomic_DNA"/>
</dbReference>
<dbReference type="GO" id="GO:0005737">
    <property type="term" value="C:cytoplasm"/>
    <property type="evidence" value="ECO:0007669"/>
    <property type="project" value="TreeGrafter"/>
</dbReference>
<evidence type="ECO:0000313" key="3">
    <source>
        <dbReference type="Proteomes" id="UP000190229"/>
    </source>
</evidence>
<dbReference type="InterPro" id="IPR000086">
    <property type="entry name" value="NUDIX_hydrolase_dom"/>
</dbReference>
<reference evidence="2 3" key="1">
    <citation type="submission" date="2017-02" db="EMBL/GenBank/DDBJ databases">
        <title>Draft genome of Acidibacillus ferrooxidans Huett2.</title>
        <authorList>
            <person name="Schopf S."/>
        </authorList>
    </citation>
    <scope>NUCLEOTIDE SEQUENCE [LARGE SCALE GENOMIC DNA]</scope>
    <source>
        <strain evidence="2 3">Huett2</strain>
    </source>
</reference>
<dbReference type="GO" id="GO:0004452">
    <property type="term" value="F:isopentenyl-diphosphate delta-isomerase activity"/>
    <property type="evidence" value="ECO:0007669"/>
    <property type="project" value="TreeGrafter"/>
</dbReference>
<dbReference type="PROSITE" id="PS51462">
    <property type="entry name" value="NUDIX"/>
    <property type="match status" value="1"/>
</dbReference>
<feature type="domain" description="Nudix hydrolase" evidence="1">
    <location>
        <begin position="25"/>
        <end position="200"/>
    </location>
</feature>